<dbReference type="RefSeq" id="WP_169053672.1">
    <property type="nucleotide sequence ID" value="NZ_CP050486.1"/>
</dbReference>
<dbReference type="EMBL" id="CP050486">
    <property type="protein sequence ID" value="QOG29275.1"/>
    <property type="molecule type" value="Genomic_DNA"/>
</dbReference>
<evidence type="ECO:0000313" key="1">
    <source>
        <dbReference type="EMBL" id="QOG29275.1"/>
    </source>
</evidence>
<dbReference type="AlphaFoldDB" id="A0AAE7MTI3"/>
<dbReference type="Proteomes" id="UP000516696">
    <property type="component" value="Plasmid pEGM181-2"/>
</dbReference>
<proteinExistence type="predicted"/>
<geneLocation type="plasmid" evidence="1 2">
    <name>pEGM181-2</name>
</geneLocation>
<reference evidence="1 2" key="1">
    <citation type="submission" date="2020-03" db="EMBL/GenBank/DDBJ databases">
        <title>Characterization of ganglioside-mimicking enterococci.</title>
        <authorList>
            <person name="Patry R.T."/>
            <person name="Nothaft H."/>
            <person name="Bridger R."/>
            <person name="Shajahan A."/>
            <person name="Huynh S."/>
            <person name="Sanchez S."/>
            <person name="Azadi P."/>
            <person name="Cooper K."/>
            <person name="Miller W.G."/>
            <person name="Parker C.T."/>
            <person name="Wells L."/>
            <person name="Szymanski C.M."/>
        </authorList>
    </citation>
    <scope>NUCLEOTIDE SEQUENCE [LARGE SCALE GENOMIC DNA]</scope>
    <source>
        <strain evidence="1 2">EGM181</strain>
        <plasmid evidence="1 2">pEGM181-2</plasmid>
    </source>
</reference>
<sequence length="105" mass="12220">MFNKDKSMVENLDKIDMLRNKILHEKREVNEACENVANDSKLLLELTQYISKESKIKALILAHFDGLVMLVDDLIININTLESFIQRVYKVSENGDIKTIYDFLD</sequence>
<gene>
    <name evidence="1" type="ORF">EGM181_18355</name>
</gene>
<protein>
    <submittedName>
        <fullName evidence="1">Uncharacterized protein</fullName>
    </submittedName>
</protein>
<keyword evidence="1" id="KW-0614">Plasmid</keyword>
<name>A0AAE7MTI3_ENTGA</name>
<evidence type="ECO:0000313" key="2">
    <source>
        <dbReference type="Proteomes" id="UP000516696"/>
    </source>
</evidence>
<organism evidence="1 2">
    <name type="scientific">Enterococcus gallinarum</name>
    <dbReference type="NCBI Taxonomy" id="1353"/>
    <lineage>
        <taxon>Bacteria</taxon>
        <taxon>Bacillati</taxon>
        <taxon>Bacillota</taxon>
        <taxon>Bacilli</taxon>
        <taxon>Lactobacillales</taxon>
        <taxon>Enterococcaceae</taxon>
        <taxon>Enterococcus</taxon>
    </lineage>
</organism>
<accession>A0AAE7MTI3</accession>